<dbReference type="EMBL" id="BGPR01001208">
    <property type="protein sequence ID" value="GBM48263.1"/>
    <property type="molecule type" value="Genomic_DNA"/>
</dbReference>
<comment type="caution">
    <text evidence="1">The sequence shown here is derived from an EMBL/GenBank/DDBJ whole genome shotgun (WGS) entry which is preliminary data.</text>
</comment>
<gene>
    <name evidence="1" type="ORF">AVEN_58755_1</name>
</gene>
<proteinExistence type="predicted"/>
<evidence type="ECO:0000313" key="1">
    <source>
        <dbReference type="EMBL" id="GBM48263.1"/>
    </source>
</evidence>
<evidence type="ECO:0000313" key="2">
    <source>
        <dbReference type="Proteomes" id="UP000499080"/>
    </source>
</evidence>
<sequence>MTFTNGQSWCPVMLLICNLQYHFIHLLRKTLLNISSRRGCREKFGDHTVEKNWGMSEGRLFTTGARRSTTFKAINSKTYAAHYRYIKSDTSCPTDVVQHEKKPNIVEDMTPSGRE</sequence>
<dbReference type="AlphaFoldDB" id="A0A4Y2G3S1"/>
<protein>
    <submittedName>
        <fullName evidence="1">Uncharacterized protein</fullName>
    </submittedName>
</protein>
<dbReference type="Proteomes" id="UP000499080">
    <property type="component" value="Unassembled WGS sequence"/>
</dbReference>
<reference evidence="1 2" key="1">
    <citation type="journal article" date="2019" name="Sci. Rep.">
        <title>Orb-weaving spider Araneus ventricosus genome elucidates the spidroin gene catalogue.</title>
        <authorList>
            <person name="Kono N."/>
            <person name="Nakamura H."/>
            <person name="Ohtoshi R."/>
            <person name="Moran D.A.P."/>
            <person name="Shinohara A."/>
            <person name="Yoshida Y."/>
            <person name="Fujiwara M."/>
            <person name="Mori M."/>
            <person name="Tomita M."/>
            <person name="Arakawa K."/>
        </authorList>
    </citation>
    <scope>NUCLEOTIDE SEQUENCE [LARGE SCALE GENOMIC DNA]</scope>
</reference>
<organism evidence="1 2">
    <name type="scientific">Araneus ventricosus</name>
    <name type="common">Orbweaver spider</name>
    <name type="synonym">Epeira ventricosa</name>
    <dbReference type="NCBI Taxonomy" id="182803"/>
    <lineage>
        <taxon>Eukaryota</taxon>
        <taxon>Metazoa</taxon>
        <taxon>Ecdysozoa</taxon>
        <taxon>Arthropoda</taxon>
        <taxon>Chelicerata</taxon>
        <taxon>Arachnida</taxon>
        <taxon>Araneae</taxon>
        <taxon>Araneomorphae</taxon>
        <taxon>Entelegynae</taxon>
        <taxon>Araneoidea</taxon>
        <taxon>Araneidae</taxon>
        <taxon>Araneus</taxon>
    </lineage>
</organism>
<keyword evidence="2" id="KW-1185">Reference proteome</keyword>
<accession>A0A4Y2G3S1</accession>
<name>A0A4Y2G3S1_ARAVE</name>